<reference evidence="1 2" key="1">
    <citation type="submission" date="2018-11" db="EMBL/GenBank/DDBJ databases">
        <authorList>
            <person name="Mardanov A.V."/>
            <person name="Ravin N.V."/>
            <person name="Dedysh S.N."/>
        </authorList>
    </citation>
    <scope>NUCLEOTIDE SEQUENCE [LARGE SCALE GENOMIC DNA]</scope>
    <source>
        <strain evidence="1 2">AF10</strain>
    </source>
</reference>
<evidence type="ECO:0000313" key="1">
    <source>
        <dbReference type="EMBL" id="RXH56275.1"/>
    </source>
</evidence>
<dbReference type="Proteomes" id="UP000289437">
    <property type="component" value="Unassembled WGS sequence"/>
</dbReference>
<organism evidence="1 2">
    <name type="scientific">Granulicella sibirica</name>
    <dbReference type="NCBI Taxonomy" id="2479048"/>
    <lineage>
        <taxon>Bacteria</taxon>
        <taxon>Pseudomonadati</taxon>
        <taxon>Acidobacteriota</taxon>
        <taxon>Terriglobia</taxon>
        <taxon>Terriglobales</taxon>
        <taxon>Acidobacteriaceae</taxon>
        <taxon>Granulicella</taxon>
    </lineage>
</organism>
<protein>
    <submittedName>
        <fullName evidence="1">Uncharacterized protein</fullName>
    </submittedName>
</protein>
<dbReference type="AlphaFoldDB" id="A0A4Q0SYJ8"/>
<dbReference type="EMBL" id="RDSM01000002">
    <property type="protein sequence ID" value="RXH56275.1"/>
    <property type="molecule type" value="Genomic_DNA"/>
</dbReference>
<proteinExistence type="predicted"/>
<gene>
    <name evidence="1" type="ORF">GRAN_3132</name>
</gene>
<evidence type="ECO:0000313" key="2">
    <source>
        <dbReference type="Proteomes" id="UP000289437"/>
    </source>
</evidence>
<accession>A0A4Q0SYJ8</accession>
<sequence>MTVIMPTQKIEVDVDGVVPASLFHSIFICHSGRFVILKPIRQRVSVTP</sequence>
<keyword evidence="2" id="KW-1185">Reference proteome</keyword>
<reference evidence="2" key="2">
    <citation type="submission" date="2019-02" db="EMBL/GenBank/DDBJ databases">
        <title>Granulicella sibirica sp. nov., a psychrotolerant acidobacterium isolated from an organic soil layer in forested tundra, West Siberia.</title>
        <authorList>
            <person name="Oshkin I.Y."/>
            <person name="Kulichevskaya I.S."/>
            <person name="Rijpstra W.I.C."/>
            <person name="Sinninghe Damste J.S."/>
            <person name="Rakitin A.L."/>
            <person name="Ravin N.V."/>
            <person name="Dedysh S.N."/>
        </authorList>
    </citation>
    <scope>NUCLEOTIDE SEQUENCE [LARGE SCALE GENOMIC DNA]</scope>
    <source>
        <strain evidence="2">AF10</strain>
    </source>
</reference>
<comment type="caution">
    <text evidence="1">The sequence shown here is derived from an EMBL/GenBank/DDBJ whole genome shotgun (WGS) entry which is preliminary data.</text>
</comment>
<name>A0A4Q0SYJ8_9BACT</name>